<dbReference type="RefSeq" id="WP_124740548.1">
    <property type="nucleotide sequence ID" value="NZ_CP034088.1"/>
</dbReference>
<sequence>MSEKADLEKKAVGTLQRYREAYARAEALEQEAAAARQDVFTRLNRLEIAKAKEVAVRVRPEIVAADQAAICRLTEIRIALSEATAELDSAFRTLAALDEQLGYIPGVSVAKPNGSYVGGSAEENGELP</sequence>
<geneLocation type="plasmid" evidence="2 4">
    <name>unnamed2</name>
</geneLocation>
<reference evidence="2 4" key="2">
    <citation type="journal article" date="2021" name="AMB Express">
        <title>Isolation and characterisation of Methylocystis spp. for poly-3-hydroxybutyrate production using waste methane feedstocks.</title>
        <authorList>
            <person name="Rumah B.L."/>
            <person name="Stead C.E."/>
            <person name="Claxton Stevens B.H."/>
            <person name="Minton N.P."/>
            <person name="Grosse-Honebrink A."/>
            <person name="Zhang Y."/>
        </authorList>
    </citation>
    <scope>NUCLEOTIDE SEQUENCE [LARGE SCALE GENOMIC DNA]</scope>
    <source>
        <strain evidence="2 4">BRCS1</strain>
        <plasmid evidence="2 4">unnamed2</plasmid>
    </source>
</reference>
<gene>
    <name evidence="1" type="ORF">EHO51_19740</name>
    <name evidence="2" type="ORF">F7D13_17775</name>
</gene>
<dbReference type="EMBL" id="CP034088">
    <property type="protein sequence ID" value="AZG79044.1"/>
    <property type="molecule type" value="Genomic_DNA"/>
</dbReference>
<proteinExistence type="predicted"/>
<evidence type="ECO:0000313" key="3">
    <source>
        <dbReference type="Proteomes" id="UP000273982"/>
    </source>
</evidence>
<keyword evidence="4" id="KW-1185">Reference proteome</keyword>
<evidence type="ECO:0000313" key="2">
    <source>
        <dbReference type="EMBL" id="QGM95931.1"/>
    </source>
</evidence>
<evidence type="ECO:0000313" key="4">
    <source>
        <dbReference type="Proteomes" id="UP000424673"/>
    </source>
</evidence>
<protein>
    <submittedName>
        <fullName evidence="1">Uncharacterized protein</fullName>
    </submittedName>
</protein>
<keyword evidence="1" id="KW-0614">Plasmid</keyword>
<organism evidence="1 3">
    <name type="scientific">Methylocystis rosea</name>
    <dbReference type="NCBI Taxonomy" id="173366"/>
    <lineage>
        <taxon>Bacteria</taxon>
        <taxon>Pseudomonadati</taxon>
        <taxon>Pseudomonadota</taxon>
        <taxon>Alphaproteobacteria</taxon>
        <taxon>Hyphomicrobiales</taxon>
        <taxon>Methylocystaceae</taxon>
        <taxon>Methylocystis</taxon>
    </lineage>
</organism>
<dbReference type="KEGG" id="mros:EHO51_19740"/>
<dbReference type="Proteomes" id="UP000424673">
    <property type="component" value="Plasmid unnamed2"/>
</dbReference>
<geneLocation type="plasmid" evidence="3">
    <name>pgw6_2</name>
</geneLocation>
<dbReference type="Proteomes" id="UP000273982">
    <property type="component" value="Plasmid pGW6_2"/>
</dbReference>
<evidence type="ECO:0000313" key="1">
    <source>
        <dbReference type="EMBL" id="AZG79044.1"/>
    </source>
</evidence>
<dbReference type="AlphaFoldDB" id="A0A3G8MBV8"/>
<dbReference type="EMBL" id="CP044330">
    <property type="protein sequence ID" value="QGM95931.1"/>
    <property type="molecule type" value="Genomic_DNA"/>
</dbReference>
<accession>A0A3G8MBV8</accession>
<geneLocation type="plasmid" evidence="1">
    <name>pGW6_2</name>
</geneLocation>
<name>A0A3G8MBV8_9HYPH</name>
<reference evidence="1 3" key="1">
    <citation type="submission" date="2018-11" db="EMBL/GenBank/DDBJ databases">
        <title>Genome squencing of methanotrophic bacteria isolated from alkaline groundwater in Korea.</title>
        <authorList>
            <person name="Nguyen L.N."/>
        </authorList>
    </citation>
    <scope>NUCLEOTIDE SEQUENCE [LARGE SCALE GENOMIC DNA]</scope>
    <source>
        <strain evidence="1 3">GW6</strain>
        <plasmid evidence="3">pgw6_2</plasmid>
        <plasmid evidence="1">pGW6_2</plasmid>
    </source>
</reference>